<accession>A0A2T4ACR2</accession>
<organism evidence="3 4">
    <name type="scientific">Trichoderma harzianum CBS 226.95</name>
    <dbReference type="NCBI Taxonomy" id="983964"/>
    <lineage>
        <taxon>Eukaryota</taxon>
        <taxon>Fungi</taxon>
        <taxon>Dikarya</taxon>
        <taxon>Ascomycota</taxon>
        <taxon>Pezizomycotina</taxon>
        <taxon>Sordariomycetes</taxon>
        <taxon>Hypocreomycetidae</taxon>
        <taxon>Hypocreales</taxon>
        <taxon>Hypocreaceae</taxon>
        <taxon>Trichoderma</taxon>
    </lineage>
</organism>
<dbReference type="Proteomes" id="UP000241690">
    <property type="component" value="Unassembled WGS sequence"/>
</dbReference>
<keyword evidence="4" id="KW-1185">Reference proteome</keyword>
<gene>
    <name evidence="3" type="ORF">M431DRAFT_430396</name>
</gene>
<keyword evidence="1" id="KW-0472">Membrane</keyword>
<evidence type="ECO:0000313" key="4">
    <source>
        <dbReference type="Proteomes" id="UP000241690"/>
    </source>
</evidence>
<protein>
    <recommendedName>
        <fullName evidence="5">Secreted peptide</fullName>
    </recommendedName>
</protein>
<name>A0A2T4ACR2_TRIHA</name>
<sequence>MLRWPSLFFTSMIWVFINLVPFPRCDTSCFFVVPYTREISASESGARSVFALSLLYLVNGFYQMDGTVLVYREVRTFVHIHGCCVGISLFFLFFSPPLVIFSYHFPSHIAYI</sequence>
<proteinExistence type="predicted"/>
<evidence type="ECO:0000313" key="3">
    <source>
        <dbReference type="EMBL" id="PTB54836.1"/>
    </source>
</evidence>
<feature type="transmembrane region" description="Helical" evidence="1">
    <location>
        <begin position="49"/>
        <end position="71"/>
    </location>
</feature>
<feature type="transmembrane region" description="Helical" evidence="1">
    <location>
        <begin position="83"/>
        <end position="105"/>
    </location>
</feature>
<dbReference type="RefSeq" id="XP_024774513.1">
    <property type="nucleotide sequence ID" value="XM_024915091.1"/>
</dbReference>
<reference evidence="3 4" key="1">
    <citation type="submission" date="2016-07" db="EMBL/GenBank/DDBJ databases">
        <title>Multiple horizontal gene transfer events from other fungi enriched the ability of initially mycotrophic Trichoderma (Ascomycota) to feed on dead plant biomass.</title>
        <authorList>
            <consortium name="DOE Joint Genome Institute"/>
            <person name="Aerts A."/>
            <person name="Atanasova L."/>
            <person name="Chenthamara K."/>
            <person name="Zhang J."/>
            <person name="Grujic M."/>
            <person name="Henrissat B."/>
            <person name="Kuo A."/>
            <person name="Salamov A."/>
            <person name="Lipzen A."/>
            <person name="Labutti K."/>
            <person name="Barry K."/>
            <person name="Miao Y."/>
            <person name="Rahimi M.J."/>
            <person name="Shen Q."/>
            <person name="Grigoriev I.V."/>
            <person name="Kubicek C.P."/>
            <person name="Druzhinina I.S."/>
        </authorList>
    </citation>
    <scope>NUCLEOTIDE SEQUENCE [LARGE SCALE GENOMIC DNA]</scope>
    <source>
        <strain evidence="3 4">CBS 226.95</strain>
    </source>
</reference>
<evidence type="ECO:0000256" key="1">
    <source>
        <dbReference type="SAM" id="Phobius"/>
    </source>
</evidence>
<evidence type="ECO:0000256" key="2">
    <source>
        <dbReference type="SAM" id="SignalP"/>
    </source>
</evidence>
<dbReference type="GeneID" id="36623657"/>
<feature type="signal peptide" evidence="2">
    <location>
        <begin position="1"/>
        <end position="27"/>
    </location>
</feature>
<keyword evidence="2" id="KW-0732">Signal</keyword>
<evidence type="ECO:0008006" key="5">
    <source>
        <dbReference type="Google" id="ProtNLM"/>
    </source>
</evidence>
<keyword evidence="1" id="KW-1133">Transmembrane helix</keyword>
<dbReference type="AlphaFoldDB" id="A0A2T4ACR2"/>
<feature type="chain" id="PRO_5015598232" description="Secreted peptide" evidence="2">
    <location>
        <begin position="28"/>
        <end position="112"/>
    </location>
</feature>
<dbReference type="EMBL" id="KZ679680">
    <property type="protein sequence ID" value="PTB54836.1"/>
    <property type="molecule type" value="Genomic_DNA"/>
</dbReference>
<keyword evidence="1" id="KW-0812">Transmembrane</keyword>